<evidence type="ECO:0000313" key="8">
    <source>
        <dbReference type="EMBL" id="KER33379.1"/>
    </source>
</evidence>
<protein>
    <recommendedName>
        <fullName evidence="7">LIM zinc-binding domain-containing protein</fullName>
    </recommendedName>
</protein>
<dbReference type="STRING" id="6198.A0A075AJH2"/>
<dbReference type="PROSITE" id="PS50023">
    <property type="entry name" value="LIM_DOMAIN_2"/>
    <property type="match status" value="2"/>
</dbReference>
<dbReference type="AlphaFoldDB" id="A0A075AJH2"/>
<dbReference type="Proteomes" id="UP000054324">
    <property type="component" value="Unassembled WGS sequence"/>
</dbReference>
<evidence type="ECO:0000256" key="6">
    <source>
        <dbReference type="SAM" id="MobiDB-lite"/>
    </source>
</evidence>
<dbReference type="CTD" id="20314889"/>
<dbReference type="GeneID" id="20314889"/>
<evidence type="ECO:0000259" key="7">
    <source>
        <dbReference type="PROSITE" id="PS50023"/>
    </source>
</evidence>
<evidence type="ECO:0000256" key="3">
    <source>
        <dbReference type="ARBA" id="ARBA00022833"/>
    </source>
</evidence>
<evidence type="ECO:0000256" key="1">
    <source>
        <dbReference type="ARBA" id="ARBA00022723"/>
    </source>
</evidence>
<gene>
    <name evidence="8" type="ORF">T265_00701</name>
</gene>
<dbReference type="OrthoDB" id="6352355at2759"/>
<keyword evidence="2" id="KW-0677">Repeat</keyword>
<dbReference type="SUPFAM" id="SSF57716">
    <property type="entry name" value="Glucocorticoid receptor-like (DNA-binding domain)"/>
    <property type="match status" value="3"/>
</dbReference>
<dbReference type="PROSITE" id="PS00478">
    <property type="entry name" value="LIM_DOMAIN_1"/>
    <property type="match status" value="2"/>
</dbReference>
<feature type="domain" description="LIM zinc-binding" evidence="7">
    <location>
        <begin position="67"/>
        <end position="129"/>
    </location>
</feature>
<dbReference type="InterPro" id="IPR001781">
    <property type="entry name" value="Znf_LIM"/>
</dbReference>
<dbReference type="KEGG" id="ovi:T265_00701"/>
<dbReference type="PANTHER" id="PTHR45787">
    <property type="entry name" value="LD11652P"/>
    <property type="match status" value="1"/>
</dbReference>
<dbReference type="RefSeq" id="XP_009162814.1">
    <property type="nucleotide sequence ID" value="XM_009164550.1"/>
</dbReference>
<sequence length="304" mass="33514">MAIVCAGCGDPIVERTLLNALDRFWHTGCLNCSCCGLRLDELGPSVFVRSDMLLCRQDYLRLFGLSGTCAKCRQKIPPDELVMRCQESVYHVRCFCCFHCHAQLNPGDKVCLVEGNLFCELEFPQLFSTTTVKWSPTMKPPNQAISNLLMTSTNQTDLLRNLVQHQQQQDLNTKPALFVRSPSYPNPPDGQNIGSIRYSPVPMNHSDFPGTLSSHPESPVMTMINPNHMFPDNPLTPNSGLGLSDIDPSFSTESVSIVQTLATDKQANKGNTAAGGQGNESTAPSGRKKQKKVDSRRCPPLRVC</sequence>
<organism evidence="8 9">
    <name type="scientific">Opisthorchis viverrini</name>
    <name type="common">Southeast Asian liver fluke</name>
    <dbReference type="NCBI Taxonomy" id="6198"/>
    <lineage>
        <taxon>Eukaryota</taxon>
        <taxon>Metazoa</taxon>
        <taxon>Spiralia</taxon>
        <taxon>Lophotrochozoa</taxon>
        <taxon>Platyhelminthes</taxon>
        <taxon>Trematoda</taxon>
        <taxon>Digenea</taxon>
        <taxon>Opisthorchiida</taxon>
        <taxon>Opisthorchiata</taxon>
        <taxon>Opisthorchiidae</taxon>
        <taxon>Opisthorchis</taxon>
    </lineage>
</organism>
<dbReference type="Gene3D" id="2.10.110.10">
    <property type="entry name" value="Cysteine Rich Protein"/>
    <property type="match status" value="2"/>
</dbReference>
<accession>A0A075AJH2</accession>
<dbReference type="EMBL" id="KL596625">
    <property type="protein sequence ID" value="KER33379.1"/>
    <property type="molecule type" value="Genomic_DNA"/>
</dbReference>
<keyword evidence="1 5" id="KW-0479">Metal-binding</keyword>
<evidence type="ECO:0000256" key="2">
    <source>
        <dbReference type="ARBA" id="ARBA00022737"/>
    </source>
</evidence>
<keyword evidence="3 5" id="KW-0862">Zinc</keyword>
<dbReference type="GO" id="GO:0046872">
    <property type="term" value="F:metal ion binding"/>
    <property type="evidence" value="ECO:0007669"/>
    <property type="project" value="UniProtKB-KW"/>
</dbReference>
<evidence type="ECO:0000256" key="5">
    <source>
        <dbReference type="PROSITE-ProRule" id="PRU00125"/>
    </source>
</evidence>
<keyword evidence="4 5" id="KW-0440">LIM domain</keyword>
<feature type="compositionally biased region" description="Polar residues" evidence="6">
    <location>
        <begin position="261"/>
        <end position="271"/>
    </location>
</feature>
<dbReference type="InterPro" id="IPR050945">
    <property type="entry name" value="LMO_RBTN_TF"/>
</dbReference>
<name>A0A075AJH2_OPIVI</name>
<dbReference type="SMART" id="SM00132">
    <property type="entry name" value="LIM"/>
    <property type="match status" value="2"/>
</dbReference>
<evidence type="ECO:0000313" key="9">
    <source>
        <dbReference type="Proteomes" id="UP000054324"/>
    </source>
</evidence>
<dbReference type="PANTHER" id="PTHR45787:SF13">
    <property type="entry name" value="LD11652P"/>
    <property type="match status" value="1"/>
</dbReference>
<dbReference type="Pfam" id="PF00412">
    <property type="entry name" value="LIM"/>
    <property type="match status" value="2"/>
</dbReference>
<keyword evidence="9" id="KW-1185">Reference proteome</keyword>
<evidence type="ECO:0000256" key="4">
    <source>
        <dbReference type="ARBA" id="ARBA00023038"/>
    </source>
</evidence>
<reference evidence="8 9" key="1">
    <citation type="submission" date="2013-11" db="EMBL/GenBank/DDBJ databases">
        <title>Opisthorchis viverrini - life in the bile duct.</title>
        <authorList>
            <person name="Young N.D."/>
            <person name="Nagarajan N."/>
            <person name="Lin S.J."/>
            <person name="Korhonen P.K."/>
            <person name="Jex A.R."/>
            <person name="Hall R.S."/>
            <person name="Safavi-Hemami H."/>
            <person name="Kaewkong W."/>
            <person name="Bertrand D."/>
            <person name="Gao S."/>
            <person name="Seet Q."/>
            <person name="Wongkham S."/>
            <person name="Teh B.T."/>
            <person name="Wongkham C."/>
            <person name="Intapan P.M."/>
            <person name="Maleewong W."/>
            <person name="Yang X."/>
            <person name="Hu M."/>
            <person name="Wang Z."/>
            <person name="Hofmann A."/>
            <person name="Sternberg P.W."/>
            <person name="Tan P."/>
            <person name="Wang J."/>
            <person name="Gasser R.B."/>
        </authorList>
    </citation>
    <scope>NUCLEOTIDE SEQUENCE [LARGE SCALE GENOMIC DNA]</scope>
</reference>
<feature type="domain" description="LIM zinc-binding" evidence="7">
    <location>
        <begin position="3"/>
        <end position="65"/>
    </location>
</feature>
<feature type="region of interest" description="Disordered" evidence="6">
    <location>
        <begin position="261"/>
        <end position="304"/>
    </location>
</feature>
<proteinExistence type="predicted"/>